<feature type="region of interest" description="Disordered" evidence="1">
    <location>
        <begin position="29"/>
        <end position="130"/>
    </location>
</feature>
<reference evidence="3" key="1">
    <citation type="submission" date="2016-10" db="EMBL/GenBank/DDBJ databases">
        <authorList>
            <person name="Varghese N."/>
            <person name="Submissions S."/>
        </authorList>
    </citation>
    <scope>NUCLEOTIDE SEQUENCE [LARGE SCALE GENOMIC DNA]</scope>
    <source>
        <strain evidence="3">DSM 217</strain>
    </source>
</reference>
<organism evidence="2 3">
    <name type="scientific">Thiocapsa roseopersicina</name>
    <dbReference type="NCBI Taxonomy" id="1058"/>
    <lineage>
        <taxon>Bacteria</taxon>
        <taxon>Pseudomonadati</taxon>
        <taxon>Pseudomonadota</taxon>
        <taxon>Gammaproteobacteria</taxon>
        <taxon>Chromatiales</taxon>
        <taxon>Chromatiaceae</taxon>
        <taxon>Thiocapsa</taxon>
    </lineage>
</organism>
<name>A0A1H2Y275_THIRO</name>
<dbReference type="EMBL" id="FNNZ01000012">
    <property type="protein sequence ID" value="SDW99247.1"/>
    <property type="molecule type" value="Genomic_DNA"/>
</dbReference>
<dbReference type="AlphaFoldDB" id="A0A1H2Y275"/>
<evidence type="ECO:0000313" key="2">
    <source>
        <dbReference type="EMBL" id="SDW99247.1"/>
    </source>
</evidence>
<feature type="compositionally biased region" description="Polar residues" evidence="1">
    <location>
        <begin position="55"/>
        <end position="65"/>
    </location>
</feature>
<dbReference type="STRING" id="1058.SAMN05421783_1127"/>
<gene>
    <name evidence="2" type="ORF">SAMN05421783_1127</name>
</gene>
<feature type="compositionally biased region" description="Low complexity" evidence="1">
    <location>
        <begin position="113"/>
        <end position="123"/>
    </location>
</feature>
<sequence>MPHDSSRRDFLKKATYVPPILLSFHAAPSFARPGSVPAGPSQPGIQTLKPEVQAMNPTIASSTEPVASPRSAGPGAGGGGASGLDLPEFGNAASTGGTDACDPVDDRRYGLTGSASAGSRAAGNRTPGVTVGACSDEAVARSGAEALRELSRTLWK</sequence>
<keyword evidence="3" id="KW-1185">Reference proteome</keyword>
<dbReference type="Proteomes" id="UP000198816">
    <property type="component" value="Unassembled WGS sequence"/>
</dbReference>
<evidence type="ECO:0000256" key="1">
    <source>
        <dbReference type="SAM" id="MobiDB-lite"/>
    </source>
</evidence>
<proteinExistence type="predicted"/>
<evidence type="ECO:0000313" key="3">
    <source>
        <dbReference type="Proteomes" id="UP000198816"/>
    </source>
</evidence>
<protein>
    <submittedName>
        <fullName evidence="2">Uncharacterized protein</fullName>
    </submittedName>
</protein>
<accession>A0A1H2Y275</accession>